<sequence length="766" mass="86297">MEMEVKVIPDGMINASISNSLMYSYVLCDIEGALIMPSRAMIGLHHMTESTVEIVFWPEDGTRNPPIISCIFGVENRHCCDARFESIVMSTVKCFPYEHGRRGAEVVAKCEISPVEIGTSGAMIVYEIATGKVDQNRLVDRVLEETCNIKSPEIRKNVITTCERALTTIADYCRDELINIAKFSNDIMNATYSHLLEGLVNMFDWSSIVRRAAEGINVNYLYDLVKDCMDAVVELCSQYSGGVYDVLEYLYLAGRSLNEICFNFMTYMNESYSTYSLYEWMQLMVANTATARNCNFGVISTTEYEQAVTFNNNFYNLPKRVRECDYLLAGDIATNTFSVVLSKNNIIINLPGKSLVLDPEMQMYEMRGSRGEKYEITLPHFDGHVRCIRTAEHLTCQTPHVKVIAQARNGRRFMYSIHVAETVCNKARGLMGIGGDTSIVPKWMMMNGKVASTYKEFINSYSTNKACLIETIPVIPAIEPTPMCKTFFNSKELNKGVPALHAVLLEACESVATNTEEACIYANMYVQESLNSGYRAEINPECAVCKNKQMRAEIERVDVTLMIALSGNTHATRLEEVVTAVRNMANTERKHYNIRYITFGGRGEMHHPYFSVPSGRLVIPAEQPWTLPRFEFNGMKPTIPMIKHCIEFAYRNSKHAVEGVANMFLFVMPEEMEIDELIKLPCVENLEKDLAMSYVYIPNACETKGAHARSPYGVRKLVTKEEICARTPEALATDIANPYYGRSTTCTCTMEGPFPGMYSDNCKIVA</sequence>
<protein>
    <submittedName>
        <fullName evidence="2">Vitellogenin S1</fullName>
    </submittedName>
</protein>
<proteinExistence type="evidence at transcript level"/>
<feature type="domain" description="VWFD" evidence="1">
    <location>
        <begin position="297"/>
        <end position="468"/>
    </location>
</feature>
<dbReference type="EMBL" id="AB771413">
    <property type="protein sequence ID" value="BAM74168.1"/>
    <property type="molecule type" value="mRNA"/>
</dbReference>
<evidence type="ECO:0000259" key="1">
    <source>
        <dbReference type="PROSITE" id="PS51233"/>
    </source>
</evidence>
<dbReference type="InterPro" id="IPR001846">
    <property type="entry name" value="VWF_type-D"/>
</dbReference>
<accession>L0N6A9</accession>
<dbReference type="PROSITE" id="PS51233">
    <property type="entry name" value="VWFD"/>
    <property type="match status" value="1"/>
</dbReference>
<dbReference type="AlphaFoldDB" id="L0N6A9"/>
<reference evidence="2" key="1">
    <citation type="journal article" date="2013" name="J. Exp. Zool. B Mol. Dev. Evol.">
        <title>Identification of novel isoforms of vitellogenin expressed in ascidian eggs.</title>
        <authorList>
            <person name="Akasaka M."/>
            <person name="Kato K.H."/>
            <person name="Kitajima K."/>
            <person name="Sawada H."/>
        </authorList>
    </citation>
    <scope>NUCLEOTIDE SEQUENCE</scope>
</reference>
<organism evidence="2">
    <name type="scientific">Halocynthia roretzi</name>
    <name type="common">Sea squirt</name>
    <name type="synonym">Cynthia roretzi</name>
    <dbReference type="NCBI Taxonomy" id="7729"/>
    <lineage>
        <taxon>Eukaryota</taxon>
        <taxon>Metazoa</taxon>
        <taxon>Chordata</taxon>
        <taxon>Tunicata</taxon>
        <taxon>Ascidiacea</taxon>
        <taxon>Stolidobranchia</taxon>
        <taxon>Pyuridae</taxon>
        <taxon>Halocynthia</taxon>
    </lineage>
</organism>
<evidence type="ECO:0000313" key="2">
    <source>
        <dbReference type="EMBL" id="BAM74168.1"/>
    </source>
</evidence>
<name>L0N6A9_HALRO</name>